<evidence type="ECO:0000313" key="2">
    <source>
        <dbReference type="Proteomes" id="UP000319014"/>
    </source>
</evidence>
<keyword evidence="2" id="KW-1185">Reference proteome</keyword>
<organism evidence="1 2">
    <name type="scientific">Paracoccus laeviglucosivorans</name>
    <dbReference type="NCBI Taxonomy" id="1197861"/>
    <lineage>
        <taxon>Bacteria</taxon>
        <taxon>Pseudomonadati</taxon>
        <taxon>Pseudomonadota</taxon>
        <taxon>Alphaproteobacteria</taxon>
        <taxon>Rhodobacterales</taxon>
        <taxon>Paracoccaceae</taxon>
        <taxon>Paracoccus</taxon>
    </lineage>
</organism>
<protein>
    <submittedName>
        <fullName evidence="1">Uncharacterized protein</fullName>
    </submittedName>
</protein>
<dbReference type="Proteomes" id="UP000319014">
    <property type="component" value="Unassembled WGS sequence"/>
</dbReference>
<gene>
    <name evidence="1" type="ORF">SAMN06265221_102276</name>
</gene>
<evidence type="ECO:0000313" key="1">
    <source>
        <dbReference type="EMBL" id="SMO45982.1"/>
    </source>
</evidence>
<accession>A0A521BFY6</accession>
<name>A0A521BFY6_9RHOB</name>
<reference evidence="1 2" key="1">
    <citation type="submission" date="2017-05" db="EMBL/GenBank/DDBJ databases">
        <authorList>
            <person name="Varghese N."/>
            <person name="Submissions S."/>
        </authorList>
    </citation>
    <scope>NUCLEOTIDE SEQUENCE [LARGE SCALE GENOMIC DNA]</scope>
    <source>
        <strain evidence="1 2">DSM 100094</strain>
    </source>
</reference>
<dbReference type="EMBL" id="FXTK01000002">
    <property type="protein sequence ID" value="SMO45982.1"/>
    <property type="molecule type" value="Genomic_DNA"/>
</dbReference>
<dbReference type="AlphaFoldDB" id="A0A521BFY6"/>
<sequence length="31" mass="3434">MTAPFAFLRPETTFACNAICRGLARFGKDMP</sequence>
<proteinExistence type="predicted"/>